<dbReference type="PANTHER" id="PTHR43482:SF1">
    <property type="entry name" value="PROTEIN AST1-RELATED"/>
    <property type="match status" value="1"/>
</dbReference>
<accession>A0A7Y7XH65</accession>
<dbReference type="PANTHER" id="PTHR43482">
    <property type="entry name" value="PROTEIN AST1-RELATED"/>
    <property type="match status" value="1"/>
</dbReference>
<sequence>MMLPSQHRAWTWQGSADPAALQLRELPLPIIEPGDLLVRNAVIGLNPVDWKVLGGDLVDWKHGHIPGVDGAGVVVAVGDGVPRTWIGQRVAYHQNLARYGSFAEYTAVRAHTVLRIPASVTFQDAASVPCPALTAWLAVEKLPASCQTLLVGGAGGSVAHHLVQLATRRGLHVDTLSHLRHTDRLQTLGASNCLGGPLTDAWDNEATYDAVIDTVSADHARWLAPALRANGHLVCVQDRLQTPVWEPFTRTLSMHEVALGASHAFGDTRTWRELVAAGECLLNDVGSGEWRPDTLAPAPFDDLAAHLFGLQQRIFSGKAIVLLPDSLINEVDNV</sequence>
<evidence type="ECO:0000313" key="2">
    <source>
        <dbReference type="EMBL" id="NWB99564.1"/>
    </source>
</evidence>
<feature type="domain" description="Enoyl reductase (ER)" evidence="1">
    <location>
        <begin position="16"/>
        <end position="321"/>
    </location>
</feature>
<proteinExistence type="predicted"/>
<dbReference type="GO" id="GO:0016491">
    <property type="term" value="F:oxidoreductase activity"/>
    <property type="evidence" value="ECO:0007669"/>
    <property type="project" value="InterPro"/>
</dbReference>
<dbReference type="InterPro" id="IPR036291">
    <property type="entry name" value="NAD(P)-bd_dom_sf"/>
</dbReference>
<dbReference type="InterPro" id="IPR011032">
    <property type="entry name" value="GroES-like_sf"/>
</dbReference>
<dbReference type="Gene3D" id="3.40.50.720">
    <property type="entry name" value="NAD(P)-binding Rossmann-like Domain"/>
    <property type="match status" value="1"/>
</dbReference>
<dbReference type="InterPro" id="IPR020843">
    <property type="entry name" value="ER"/>
</dbReference>
<dbReference type="SUPFAM" id="SSF50129">
    <property type="entry name" value="GroES-like"/>
    <property type="match status" value="1"/>
</dbReference>
<dbReference type="RefSeq" id="WP_177093653.1">
    <property type="nucleotide sequence ID" value="NZ_JACAOS010000012.1"/>
</dbReference>
<dbReference type="AlphaFoldDB" id="A0A7Y7XH65"/>
<dbReference type="InterPro" id="IPR013154">
    <property type="entry name" value="ADH-like_N"/>
</dbReference>
<name>A0A7Y7XH65_9PSED</name>
<dbReference type="InterPro" id="IPR052585">
    <property type="entry name" value="Lipid_raft_assoc_Zn_ADH"/>
</dbReference>
<dbReference type="Gene3D" id="3.90.180.10">
    <property type="entry name" value="Medium-chain alcohol dehydrogenases, catalytic domain"/>
    <property type="match status" value="1"/>
</dbReference>
<comment type="caution">
    <text evidence="2">The sequence shown here is derived from an EMBL/GenBank/DDBJ whole genome shotgun (WGS) entry which is preliminary data.</text>
</comment>
<evidence type="ECO:0000313" key="3">
    <source>
        <dbReference type="Proteomes" id="UP000539985"/>
    </source>
</evidence>
<protein>
    <submittedName>
        <fullName evidence="2">Alcohol dehydrogenase catalytic domain-containing protein</fullName>
    </submittedName>
</protein>
<evidence type="ECO:0000259" key="1">
    <source>
        <dbReference type="SMART" id="SM00829"/>
    </source>
</evidence>
<dbReference type="EMBL" id="JACAQB010000024">
    <property type="protein sequence ID" value="NWB99564.1"/>
    <property type="molecule type" value="Genomic_DNA"/>
</dbReference>
<dbReference type="Proteomes" id="UP000539985">
    <property type="component" value="Unassembled WGS sequence"/>
</dbReference>
<organism evidence="2 3">
    <name type="scientific">Pseudomonas gingeri</name>
    <dbReference type="NCBI Taxonomy" id="117681"/>
    <lineage>
        <taxon>Bacteria</taxon>
        <taxon>Pseudomonadati</taxon>
        <taxon>Pseudomonadota</taxon>
        <taxon>Gammaproteobacteria</taxon>
        <taxon>Pseudomonadales</taxon>
        <taxon>Pseudomonadaceae</taxon>
        <taxon>Pseudomonas</taxon>
    </lineage>
</organism>
<dbReference type="SUPFAM" id="SSF51735">
    <property type="entry name" value="NAD(P)-binding Rossmann-fold domains"/>
    <property type="match status" value="1"/>
</dbReference>
<dbReference type="SMART" id="SM00829">
    <property type="entry name" value="PKS_ER"/>
    <property type="match status" value="1"/>
</dbReference>
<dbReference type="Pfam" id="PF08240">
    <property type="entry name" value="ADH_N"/>
    <property type="match status" value="1"/>
</dbReference>
<gene>
    <name evidence="2" type="ORF">HX882_27125</name>
</gene>
<reference evidence="2 3" key="1">
    <citation type="submission" date="2020-04" db="EMBL/GenBank/DDBJ databases">
        <title>Molecular characterization of pseudomonads from Agaricus bisporus reveal novel blotch 2 pathogens in Western Europe.</title>
        <authorList>
            <person name="Taparia T."/>
            <person name="Krijger M."/>
            <person name="Haynes E."/>
            <person name="Elpinstone J.G."/>
            <person name="Noble R."/>
            <person name="Van Der Wolf J."/>
        </authorList>
    </citation>
    <scope>NUCLEOTIDE SEQUENCE [LARGE SCALE GENOMIC DNA]</scope>
    <source>
        <strain evidence="2 3">H7001</strain>
    </source>
</reference>